<proteinExistence type="inferred from homology"/>
<evidence type="ECO:0000256" key="1">
    <source>
        <dbReference type="ARBA" id="ARBA00005417"/>
    </source>
</evidence>
<feature type="region of interest" description="Disordered" evidence="5">
    <location>
        <begin position="1"/>
        <end position="33"/>
    </location>
</feature>
<sequence length="273" mass="29421">MSTQGASVSHKLKAMPEQNADRPKAARTAPIPQSSAARAPFVFRTDGLTKLYGGKGTAVVRALDGVDLDLPHGEIVVLLGPSGSGKSTLLNILGGLDHATSGKAWFQDHEITAMTDRQLTLYRRDHVGFVFQFYNLVPSLTARENVALVTDVAHDPMPVAEALALVGLKDRLDHFPAQMSGGEQQRVAIARAIAKRPAVLLCDEPTGALDSKTGLSVLNALKQVNDAFGTAVLVITHNANIQRMAHRVIRFQDGKVVDVALNETRLPPEDIEW</sequence>
<dbReference type="PANTHER" id="PTHR42798:SF2">
    <property type="entry name" value="ABC TRANSPORTER ATP-BINDING PROTEIN MG467-RELATED"/>
    <property type="match status" value="1"/>
</dbReference>
<dbReference type="InterPro" id="IPR017871">
    <property type="entry name" value="ABC_transporter-like_CS"/>
</dbReference>
<dbReference type="PROSITE" id="PS50893">
    <property type="entry name" value="ABC_TRANSPORTER_2"/>
    <property type="match status" value="1"/>
</dbReference>
<evidence type="ECO:0000256" key="3">
    <source>
        <dbReference type="ARBA" id="ARBA00022741"/>
    </source>
</evidence>
<dbReference type="Gene3D" id="3.40.50.300">
    <property type="entry name" value="P-loop containing nucleotide triphosphate hydrolases"/>
    <property type="match status" value="1"/>
</dbReference>
<dbReference type="Proteomes" id="UP001241605">
    <property type="component" value="Chromosome"/>
</dbReference>
<dbReference type="CDD" id="cd03255">
    <property type="entry name" value="ABC_MJ0796_LolCDE_FtsE"/>
    <property type="match status" value="1"/>
</dbReference>
<dbReference type="GO" id="GO:0005524">
    <property type="term" value="F:ATP binding"/>
    <property type="evidence" value="ECO:0007669"/>
    <property type="project" value="UniProtKB-KW"/>
</dbReference>
<dbReference type="PANTHER" id="PTHR42798">
    <property type="entry name" value="LIPOPROTEIN-RELEASING SYSTEM ATP-BINDING PROTEIN LOLD"/>
    <property type="match status" value="1"/>
</dbReference>
<dbReference type="InterPro" id="IPR027417">
    <property type="entry name" value="P-loop_NTPase"/>
</dbReference>
<keyword evidence="8" id="KW-1185">Reference proteome</keyword>
<reference evidence="7 8" key="1">
    <citation type="submission" date="2023-05" db="EMBL/GenBank/DDBJ databases">
        <title>YMD87, complete Genome.</title>
        <authorList>
            <person name="Zhang J."/>
            <person name="Xu X."/>
        </authorList>
    </citation>
    <scope>NUCLEOTIDE SEQUENCE [LARGE SCALE GENOMIC DNA]</scope>
    <source>
        <strain evidence="7 8">YMD87</strain>
    </source>
</reference>
<evidence type="ECO:0000256" key="2">
    <source>
        <dbReference type="ARBA" id="ARBA00022448"/>
    </source>
</evidence>
<evidence type="ECO:0000256" key="4">
    <source>
        <dbReference type="ARBA" id="ARBA00022840"/>
    </source>
</evidence>
<dbReference type="InterPro" id="IPR017911">
    <property type="entry name" value="MacB-like_ATP-bd"/>
</dbReference>
<dbReference type="InterPro" id="IPR003593">
    <property type="entry name" value="AAA+_ATPase"/>
</dbReference>
<dbReference type="InterPro" id="IPR003439">
    <property type="entry name" value="ABC_transporter-like_ATP-bd"/>
</dbReference>
<feature type="domain" description="ABC transporter" evidence="6">
    <location>
        <begin position="43"/>
        <end position="273"/>
    </location>
</feature>
<dbReference type="Pfam" id="PF00005">
    <property type="entry name" value="ABC_tran"/>
    <property type="match status" value="1"/>
</dbReference>
<keyword evidence="2" id="KW-0813">Transport</keyword>
<organism evidence="7 8">
    <name type="scientific">Tropicibacter oceani</name>
    <dbReference type="NCBI Taxonomy" id="3058420"/>
    <lineage>
        <taxon>Bacteria</taxon>
        <taxon>Pseudomonadati</taxon>
        <taxon>Pseudomonadota</taxon>
        <taxon>Alphaproteobacteria</taxon>
        <taxon>Rhodobacterales</taxon>
        <taxon>Roseobacteraceae</taxon>
        <taxon>Tropicibacter</taxon>
    </lineage>
</organism>
<keyword evidence="3" id="KW-0547">Nucleotide-binding</keyword>
<dbReference type="SUPFAM" id="SSF52540">
    <property type="entry name" value="P-loop containing nucleoside triphosphate hydrolases"/>
    <property type="match status" value="1"/>
</dbReference>
<keyword evidence="4 7" id="KW-0067">ATP-binding</keyword>
<protein>
    <submittedName>
        <fullName evidence="7">ABC transporter ATP-binding protein</fullName>
    </submittedName>
</protein>
<dbReference type="EMBL" id="CP124616">
    <property type="protein sequence ID" value="WGW03322.1"/>
    <property type="molecule type" value="Genomic_DNA"/>
</dbReference>
<evidence type="ECO:0000259" key="6">
    <source>
        <dbReference type="PROSITE" id="PS50893"/>
    </source>
</evidence>
<name>A0ABY8QFE5_9RHOB</name>
<evidence type="ECO:0000256" key="5">
    <source>
        <dbReference type="SAM" id="MobiDB-lite"/>
    </source>
</evidence>
<gene>
    <name evidence="7" type="ORF">QF118_15525</name>
</gene>
<evidence type="ECO:0000313" key="7">
    <source>
        <dbReference type="EMBL" id="WGW03322.1"/>
    </source>
</evidence>
<dbReference type="SMART" id="SM00382">
    <property type="entry name" value="AAA"/>
    <property type="match status" value="1"/>
</dbReference>
<dbReference type="PROSITE" id="PS00211">
    <property type="entry name" value="ABC_TRANSPORTER_1"/>
    <property type="match status" value="1"/>
</dbReference>
<dbReference type="RefSeq" id="WP_282299957.1">
    <property type="nucleotide sequence ID" value="NZ_CP124616.1"/>
</dbReference>
<comment type="similarity">
    <text evidence="1">Belongs to the ABC transporter superfamily.</text>
</comment>
<accession>A0ABY8QFE5</accession>
<evidence type="ECO:0000313" key="8">
    <source>
        <dbReference type="Proteomes" id="UP001241605"/>
    </source>
</evidence>